<name>A0AAN6KIL1_9PEZI</name>
<comment type="caution">
    <text evidence="4">The sequence shown here is derived from an EMBL/GenBank/DDBJ whole genome shotgun (WGS) entry which is preliminary data.</text>
</comment>
<dbReference type="GO" id="GO:0004674">
    <property type="term" value="F:protein serine/threonine kinase activity"/>
    <property type="evidence" value="ECO:0007669"/>
    <property type="project" value="TreeGrafter"/>
</dbReference>
<evidence type="ECO:0000256" key="2">
    <source>
        <dbReference type="SAM" id="SignalP"/>
    </source>
</evidence>
<organism evidence="4 5">
    <name type="scientific">Friedmanniomyces endolithicus</name>
    <dbReference type="NCBI Taxonomy" id="329885"/>
    <lineage>
        <taxon>Eukaryota</taxon>
        <taxon>Fungi</taxon>
        <taxon>Dikarya</taxon>
        <taxon>Ascomycota</taxon>
        <taxon>Pezizomycotina</taxon>
        <taxon>Dothideomycetes</taxon>
        <taxon>Dothideomycetidae</taxon>
        <taxon>Mycosphaerellales</taxon>
        <taxon>Teratosphaeriaceae</taxon>
        <taxon>Friedmanniomyces</taxon>
    </lineage>
</organism>
<feature type="compositionally biased region" description="Polar residues" evidence="1">
    <location>
        <begin position="29"/>
        <end position="65"/>
    </location>
</feature>
<reference evidence="4" key="1">
    <citation type="submission" date="2023-06" db="EMBL/GenBank/DDBJ databases">
        <title>Black Yeasts Isolated from many extreme environments.</title>
        <authorList>
            <person name="Coleine C."/>
            <person name="Stajich J.E."/>
            <person name="Selbmann L."/>
        </authorList>
    </citation>
    <scope>NUCLEOTIDE SEQUENCE</scope>
    <source>
        <strain evidence="4">CCFEE 5200</strain>
    </source>
</reference>
<dbReference type="Gene3D" id="1.10.510.10">
    <property type="entry name" value="Transferase(Phosphotransferase) domain 1"/>
    <property type="match status" value="1"/>
</dbReference>
<keyword evidence="5" id="KW-1185">Reference proteome</keyword>
<keyword evidence="2" id="KW-0732">Signal</keyword>
<dbReference type="InterPro" id="IPR011009">
    <property type="entry name" value="Kinase-like_dom_sf"/>
</dbReference>
<gene>
    <name evidence="4" type="ORF">LTR91_010936</name>
</gene>
<feature type="compositionally biased region" description="Low complexity" evidence="1">
    <location>
        <begin position="129"/>
        <end position="140"/>
    </location>
</feature>
<evidence type="ECO:0000313" key="4">
    <source>
        <dbReference type="EMBL" id="KAK0984392.1"/>
    </source>
</evidence>
<dbReference type="SUPFAM" id="SSF56112">
    <property type="entry name" value="Protein kinase-like (PK-like)"/>
    <property type="match status" value="1"/>
</dbReference>
<dbReference type="Proteomes" id="UP001175353">
    <property type="component" value="Unassembled WGS sequence"/>
</dbReference>
<protein>
    <recommendedName>
        <fullName evidence="3">Protein kinase domain-containing protein</fullName>
    </recommendedName>
</protein>
<feature type="region of interest" description="Disordered" evidence="1">
    <location>
        <begin position="29"/>
        <end position="81"/>
    </location>
</feature>
<dbReference type="InterPro" id="IPR000719">
    <property type="entry name" value="Prot_kinase_dom"/>
</dbReference>
<dbReference type="PANTHER" id="PTHR24361:SF613">
    <property type="entry name" value="NUCLEAR RECEPTOR-BINDING PROTEIN-RELATED"/>
    <property type="match status" value="1"/>
</dbReference>
<sequence length="327" mass="35570">MLSTVLILGLTISFFSAVLTLAHKLSNFNPRKSSNRSGTAPSRQPSASPKASQSWLRPASKQPSKGNDDLETGIPRGYSTFDRSSEVATGPLFEVHSARPSAASRQFSSISIGPLLCSASSPFDLQLDSSEGSTSSPPQSLLLDCPSSSTSRDESNSEYKTLHTFGKSGEGEVSVVKQQATGKLFVVKVVQLKRRAAGGYRMCNEASMLTYHLDSHPNIILCHDSDTEQCPASPWKCHMLLEYCSGGDLANFCAHWEVLRATRLQHVPELFLMHFIVGDWPQVHPPGQHWHPGIGESLSDVPGFLAHLTDSDSLLPPALSRQPPRIH</sequence>
<feature type="region of interest" description="Disordered" evidence="1">
    <location>
        <begin position="126"/>
        <end position="159"/>
    </location>
</feature>
<dbReference type="AlphaFoldDB" id="A0AAN6KIL1"/>
<dbReference type="Pfam" id="PF00069">
    <property type="entry name" value="Pkinase"/>
    <property type="match status" value="1"/>
</dbReference>
<feature type="chain" id="PRO_5043019388" description="Protein kinase domain-containing protein" evidence="2">
    <location>
        <begin position="23"/>
        <end position="327"/>
    </location>
</feature>
<evidence type="ECO:0000259" key="3">
    <source>
        <dbReference type="PROSITE" id="PS50011"/>
    </source>
</evidence>
<evidence type="ECO:0000256" key="1">
    <source>
        <dbReference type="SAM" id="MobiDB-lite"/>
    </source>
</evidence>
<feature type="domain" description="Protein kinase" evidence="3">
    <location>
        <begin position="159"/>
        <end position="327"/>
    </location>
</feature>
<dbReference type="PANTHER" id="PTHR24361">
    <property type="entry name" value="MITOGEN-ACTIVATED KINASE KINASE KINASE"/>
    <property type="match status" value="1"/>
</dbReference>
<dbReference type="GO" id="GO:0005737">
    <property type="term" value="C:cytoplasm"/>
    <property type="evidence" value="ECO:0007669"/>
    <property type="project" value="TreeGrafter"/>
</dbReference>
<dbReference type="PROSITE" id="PS50011">
    <property type="entry name" value="PROTEIN_KINASE_DOM"/>
    <property type="match status" value="1"/>
</dbReference>
<accession>A0AAN6KIL1</accession>
<feature type="signal peptide" evidence="2">
    <location>
        <begin position="1"/>
        <end position="22"/>
    </location>
</feature>
<dbReference type="InterPro" id="IPR053235">
    <property type="entry name" value="Ser_Thr_kinase"/>
</dbReference>
<evidence type="ECO:0000313" key="5">
    <source>
        <dbReference type="Proteomes" id="UP001175353"/>
    </source>
</evidence>
<proteinExistence type="predicted"/>
<dbReference type="EMBL" id="JAUJLE010000097">
    <property type="protein sequence ID" value="KAK0984392.1"/>
    <property type="molecule type" value="Genomic_DNA"/>
</dbReference>
<dbReference type="GO" id="GO:0005524">
    <property type="term" value="F:ATP binding"/>
    <property type="evidence" value="ECO:0007669"/>
    <property type="project" value="InterPro"/>
</dbReference>